<evidence type="ECO:0000256" key="1">
    <source>
        <dbReference type="SAM" id="MobiDB-lite"/>
    </source>
</evidence>
<evidence type="ECO:0000313" key="3">
    <source>
        <dbReference type="Proteomes" id="UP000322545"/>
    </source>
</evidence>
<name>A0A1M7JG99_9RHOB</name>
<organism evidence="2 3">
    <name type="scientific">Roseovarius litoreus</name>
    <dbReference type="NCBI Taxonomy" id="1155722"/>
    <lineage>
        <taxon>Bacteria</taxon>
        <taxon>Pseudomonadati</taxon>
        <taxon>Pseudomonadota</taxon>
        <taxon>Alphaproteobacteria</taxon>
        <taxon>Rhodobacterales</taxon>
        <taxon>Roseobacteraceae</taxon>
        <taxon>Roseovarius</taxon>
    </lineage>
</organism>
<proteinExistence type="predicted"/>
<feature type="region of interest" description="Disordered" evidence="1">
    <location>
        <begin position="1"/>
        <end position="47"/>
    </location>
</feature>
<sequence>MVPRLRGLRRTMARLASRAGSGNRGGRFRKKPHAVTEEDQSGHVETVAWRGPSAINGRVEQNLGAGSWQRASARHDRQHGCECGTRTVAREDQLVGVEIERCTMRRRPADHRRAVIETGGTDTRLFEREVLHANHALLDPPVPKLFGVGVQHLRVWAMRCRRKPLKDLVFVHIPVALANCDAGKRPPALPGWTKARPGIRVRL</sequence>
<feature type="compositionally biased region" description="Basic residues" evidence="1">
    <location>
        <begin position="1"/>
        <end position="12"/>
    </location>
</feature>
<keyword evidence="3" id="KW-1185">Reference proteome</keyword>
<reference evidence="2 3" key="1">
    <citation type="submission" date="2016-11" db="EMBL/GenBank/DDBJ databases">
        <authorList>
            <person name="Varghese N."/>
            <person name="Submissions S."/>
        </authorList>
    </citation>
    <scope>NUCLEOTIDE SEQUENCE [LARGE SCALE GENOMIC DNA]</scope>
    <source>
        <strain evidence="2 3">DSM 28249</strain>
    </source>
</reference>
<dbReference type="EMBL" id="FRCB01000008">
    <property type="protein sequence ID" value="SHM51976.1"/>
    <property type="molecule type" value="Genomic_DNA"/>
</dbReference>
<dbReference type="Proteomes" id="UP000322545">
    <property type="component" value="Unassembled WGS sequence"/>
</dbReference>
<gene>
    <name evidence="2" type="ORF">SAMN05443432_108173</name>
</gene>
<protein>
    <submittedName>
        <fullName evidence="2">Uncharacterized protein</fullName>
    </submittedName>
</protein>
<accession>A0A1M7JG99</accession>
<dbReference type="AlphaFoldDB" id="A0A1M7JG99"/>
<evidence type="ECO:0000313" key="2">
    <source>
        <dbReference type="EMBL" id="SHM51976.1"/>
    </source>
</evidence>